<dbReference type="RefSeq" id="WP_004621071.1">
    <property type="nucleotide sequence ID" value="NZ_ACXX02000012.1"/>
</dbReference>
<protein>
    <submittedName>
        <fullName evidence="2">Uncharacterized protein</fullName>
    </submittedName>
</protein>
<dbReference type="Proteomes" id="UP000003860">
    <property type="component" value="Unassembled WGS sequence"/>
</dbReference>
<proteinExistence type="predicted"/>
<evidence type="ECO:0000313" key="2">
    <source>
        <dbReference type="EMBL" id="EGD46681.1"/>
    </source>
</evidence>
<name>F1TG62_9FIRM</name>
<sequence>MNGRNRKYARTTKKCQQLPDISEDTEFSLSTTMALGIVGGAFLIGMVSGTLVSMCKRI</sequence>
<dbReference type="AlphaFoldDB" id="F1TG62"/>
<evidence type="ECO:0000256" key="1">
    <source>
        <dbReference type="SAM" id="Phobius"/>
    </source>
</evidence>
<gene>
    <name evidence="2" type="ORF">Cpap_1065</name>
</gene>
<keyword evidence="3" id="KW-1185">Reference proteome</keyword>
<reference evidence="2" key="1">
    <citation type="submission" date="2009-07" db="EMBL/GenBank/DDBJ databases">
        <authorList>
            <consortium name="US DOE Joint Genome Institute (JGI-PGF)"/>
            <person name="Lucas S."/>
            <person name="Copeland A."/>
            <person name="Lapidus A."/>
            <person name="Glavina del Rio T."/>
            <person name="Tice H."/>
            <person name="Bruce D."/>
            <person name="Goodwin L."/>
            <person name="Pitluck S."/>
            <person name="Larimer F."/>
            <person name="Land M.L."/>
            <person name="Mouttaki H."/>
            <person name="He Z."/>
            <person name="Zhou J."/>
            <person name="Hemme C.L."/>
        </authorList>
    </citation>
    <scope>NUCLEOTIDE SEQUENCE</scope>
    <source>
        <strain evidence="2">DSM 2782</strain>
    </source>
</reference>
<keyword evidence="1" id="KW-0812">Transmembrane</keyword>
<dbReference type="STRING" id="588581.Cpap_1065"/>
<dbReference type="EMBL" id="ACXX02000012">
    <property type="protein sequence ID" value="EGD46681.1"/>
    <property type="molecule type" value="Genomic_DNA"/>
</dbReference>
<dbReference type="eggNOG" id="ENOG50347ZF">
    <property type="taxonomic scope" value="Bacteria"/>
</dbReference>
<feature type="transmembrane region" description="Helical" evidence="1">
    <location>
        <begin position="33"/>
        <end position="55"/>
    </location>
</feature>
<accession>F1TG62</accession>
<comment type="caution">
    <text evidence="2">The sequence shown here is derived from an EMBL/GenBank/DDBJ whole genome shotgun (WGS) entry which is preliminary data.</text>
</comment>
<evidence type="ECO:0000313" key="3">
    <source>
        <dbReference type="Proteomes" id="UP000003860"/>
    </source>
</evidence>
<reference evidence="2" key="2">
    <citation type="submission" date="2011-01" db="EMBL/GenBank/DDBJ databases">
        <title>The Non-contiguous Finished genome of Clostridium papyrosolvens.</title>
        <authorList>
            <person name="Lucas S."/>
            <person name="Copeland A."/>
            <person name="Lapidus A."/>
            <person name="Cheng J.-F."/>
            <person name="Goodwin L."/>
            <person name="Pitluck S."/>
            <person name="Misra M."/>
            <person name="Chertkov O."/>
            <person name="Detter J.C."/>
            <person name="Han C."/>
            <person name="Tapia R."/>
            <person name="Land M."/>
            <person name="Hauser L."/>
            <person name="Kyrpides N."/>
            <person name="Ivanova N."/>
            <person name="Pagani I."/>
            <person name="Mouttaki H."/>
            <person name="He Z."/>
            <person name="Zhou J."/>
            <person name="Hemme C.L."/>
            <person name="Woyke T."/>
        </authorList>
    </citation>
    <scope>NUCLEOTIDE SEQUENCE [LARGE SCALE GENOMIC DNA]</scope>
    <source>
        <strain evidence="2">DSM 2782</strain>
    </source>
</reference>
<organism evidence="2 3">
    <name type="scientific">Ruminiclostridium papyrosolvens DSM 2782</name>
    <dbReference type="NCBI Taxonomy" id="588581"/>
    <lineage>
        <taxon>Bacteria</taxon>
        <taxon>Bacillati</taxon>
        <taxon>Bacillota</taxon>
        <taxon>Clostridia</taxon>
        <taxon>Eubacteriales</taxon>
        <taxon>Oscillospiraceae</taxon>
        <taxon>Ruminiclostridium</taxon>
    </lineage>
</organism>
<keyword evidence="1" id="KW-0472">Membrane</keyword>
<keyword evidence="1" id="KW-1133">Transmembrane helix</keyword>